<evidence type="ECO:0000313" key="2">
    <source>
        <dbReference type="Proteomes" id="UP000677305"/>
    </source>
</evidence>
<dbReference type="PROSITE" id="PS51257">
    <property type="entry name" value="PROKAR_LIPOPROTEIN"/>
    <property type="match status" value="1"/>
</dbReference>
<dbReference type="Gene3D" id="3.40.190.10">
    <property type="entry name" value="Periplasmic binding protein-like II"/>
    <property type="match status" value="2"/>
</dbReference>
<dbReference type="SUPFAM" id="SSF53850">
    <property type="entry name" value="Periplasmic binding protein-like II"/>
    <property type="match status" value="1"/>
</dbReference>
<dbReference type="Proteomes" id="UP000677305">
    <property type="component" value="Chromosome"/>
</dbReference>
<dbReference type="AlphaFoldDB" id="A0A8J8MC54"/>
<organism evidence="1 2">
    <name type="scientific">Vallitalea guaymasensis</name>
    <dbReference type="NCBI Taxonomy" id="1185412"/>
    <lineage>
        <taxon>Bacteria</taxon>
        <taxon>Bacillati</taxon>
        <taxon>Bacillota</taxon>
        <taxon>Clostridia</taxon>
        <taxon>Lachnospirales</taxon>
        <taxon>Vallitaleaceae</taxon>
        <taxon>Vallitalea</taxon>
    </lineage>
</organism>
<gene>
    <name evidence="1" type="ORF">HYG85_14110</name>
</gene>
<protein>
    <submittedName>
        <fullName evidence="1">Sugar ABC transporter substrate-binding protein</fullName>
    </submittedName>
</protein>
<name>A0A8J8MC54_9FIRM</name>
<accession>A0A8J8MC54</accession>
<dbReference type="KEGG" id="vgu:HYG85_14110"/>
<reference evidence="1 2" key="1">
    <citation type="submission" date="2020-07" db="EMBL/GenBank/DDBJ databases">
        <title>Vallitalea guaymasensis genome.</title>
        <authorList>
            <person name="Postec A."/>
        </authorList>
    </citation>
    <scope>NUCLEOTIDE SEQUENCE [LARGE SCALE GENOMIC DNA]</scope>
    <source>
        <strain evidence="1 2">Ra1766G1</strain>
    </source>
</reference>
<keyword evidence="2" id="KW-1185">Reference proteome</keyword>
<dbReference type="EMBL" id="CP058561">
    <property type="protein sequence ID" value="QUH29985.1"/>
    <property type="molecule type" value="Genomic_DNA"/>
</dbReference>
<dbReference type="RefSeq" id="WP_212690221.1">
    <property type="nucleotide sequence ID" value="NZ_CP058561.1"/>
</dbReference>
<evidence type="ECO:0000313" key="1">
    <source>
        <dbReference type="EMBL" id="QUH29985.1"/>
    </source>
</evidence>
<proteinExistence type="predicted"/>
<sequence>MKKDRLIYILLLIIIMMFTGCKKNNNEVFDINEKEPMEISIAFWNIDNALSGGDNDKMLREIEEKLNIKLIPYEITHDDDRRKINLLASSSQLPDVVAIGAIGTPLYNQWIDKKIIKPLPKDLSKWTNLNSYMNCAEMNQFRHSDGNYYGIPRKTYDNSHSVKLSGMDRKIFCRYDLARKAGITEEPETYDEFRAMIKAIMKNDAENKDIEGMTVTVPFILDSFFMSYSVPLGMSDGSGSDFKWVKKDDKYIPAYFAGDLKSSFELAREMYEESTIAKDIPLAKEEQSINKFINGSSAALLGNMISWKLAKRWNEKYPDKKFEDHVKILSPLKSKDGNTYGSVFKKYWSESYITTDDPVKQEAILNLYEYFLKNEDMLRRGYEDEDYISANGVKIAKQGNDINDKYPITLLADLVQWNNVYRYLTLTGDPTKDKYYKMDVEYSYQLLETDLPKYYEINLSMQTPTMSNFMIKPADDIIKVMIGRESVDKMYNDIMKNYENKGLYKMIDEVNELMDDLN</sequence>